<dbReference type="EMBL" id="LAZR01025777">
    <property type="protein sequence ID" value="KKL70834.1"/>
    <property type="molecule type" value="Genomic_DNA"/>
</dbReference>
<name>A0A0F9EA43_9ZZZZ</name>
<sequence>MECPTCGSPEMHPDGDKLLIRVYKVYQDGLEWSQCLVCAGYYDKDLNVIDEAARPTGGWYAEE</sequence>
<reference evidence="1" key="1">
    <citation type="journal article" date="2015" name="Nature">
        <title>Complex archaea that bridge the gap between prokaryotes and eukaryotes.</title>
        <authorList>
            <person name="Spang A."/>
            <person name="Saw J.H."/>
            <person name="Jorgensen S.L."/>
            <person name="Zaremba-Niedzwiedzka K."/>
            <person name="Martijn J."/>
            <person name="Lind A.E."/>
            <person name="van Eijk R."/>
            <person name="Schleper C."/>
            <person name="Guy L."/>
            <person name="Ettema T.J."/>
        </authorList>
    </citation>
    <scope>NUCLEOTIDE SEQUENCE</scope>
</reference>
<accession>A0A0F9EA43</accession>
<gene>
    <name evidence="1" type="ORF">LCGC14_2100970</name>
</gene>
<organism evidence="1">
    <name type="scientific">marine sediment metagenome</name>
    <dbReference type="NCBI Taxonomy" id="412755"/>
    <lineage>
        <taxon>unclassified sequences</taxon>
        <taxon>metagenomes</taxon>
        <taxon>ecological metagenomes</taxon>
    </lineage>
</organism>
<evidence type="ECO:0008006" key="2">
    <source>
        <dbReference type="Google" id="ProtNLM"/>
    </source>
</evidence>
<protein>
    <recommendedName>
        <fullName evidence="2">Transcription factor zinc-finger domain-containing protein</fullName>
    </recommendedName>
</protein>
<proteinExistence type="predicted"/>
<dbReference type="AlphaFoldDB" id="A0A0F9EA43"/>
<evidence type="ECO:0000313" key="1">
    <source>
        <dbReference type="EMBL" id="KKL70834.1"/>
    </source>
</evidence>
<comment type="caution">
    <text evidence="1">The sequence shown here is derived from an EMBL/GenBank/DDBJ whole genome shotgun (WGS) entry which is preliminary data.</text>
</comment>